<dbReference type="Proteomes" id="UP000182114">
    <property type="component" value="Unassembled WGS sequence"/>
</dbReference>
<dbReference type="GO" id="GO:0005886">
    <property type="term" value="C:plasma membrane"/>
    <property type="evidence" value="ECO:0007669"/>
    <property type="project" value="UniProtKB-SubCell"/>
</dbReference>
<feature type="transmembrane region" description="Helical" evidence="8">
    <location>
        <begin position="513"/>
        <end position="531"/>
    </location>
</feature>
<protein>
    <submittedName>
        <fullName evidence="9">Potassium uptake protein, TrkH family</fullName>
    </submittedName>
</protein>
<reference evidence="10" key="1">
    <citation type="submission" date="2016-10" db="EMBL/GenBank/DDBJ databases">
        <authorList>
            <person name="Varghese N."/>
            <person name="Submissions S."/>
        </authorList>
    </citation>
    <scope>NUCLEOTIDE SEQUENCE [LARGE SCALE GENOMIC DNA]</scope>
    <source>
        <strain evidence="10">DSM 24729</strain>
    </source>
</reference>
<feature type="transmembrane region" description="Helical" evidence="8">
    <location>
        <begin position="317"/>
        <end position="340"/>
    </location>
</feature>
<feature type="transmembrane region" description="Helical" evidence="8">
    <location>
        <begin position="543"/>
        <end position="564"/>
    </location>
</feature>
<keyword evidence="10" id="KW-1185">Reference proteome</keyword>
<feature type="transmembrane region" description="Helical" evidence="8">
    <location>
        <begin position="249"/>
        <end position="269"/>
    </location>
</feature>
<keyword evidence="4 8" id="KW-0812">Transmembrane</keyword>
<dbReference type="PANTHER" id="PTHR32024">
    <property type="entry name" value="TRK SYSTEM POTASSIUM UPTAKE PROTEIN TRKG-RELATED"/>
    <property type="match status" value="1"/>
</dbReference>
<dbReference type="Pfam" id="PF02386">
    <property type="entry name" value="TrkH"/>
    <property type="match status" value="1"/>
</dbReference>
<evidence type="ECO:0000256" key="2">
    <source>
        <dbReference type="ARBA" id="ARBA00022448"/>
    </source>
</evidence>
<feature type="transmembrane region" description="Helical" evidence="8">
    <location>
        <begin position="196"/>
        <end position="220"/>
    </location>
</feature>
<evidence type="ECO:0000256" key="4">
    <source>
        <dbReference type="ARBA" id="ARBA00022692"/>
    </source>
</evidence>
<feature type="transmembrane region" description="Helical" evidence="8">
    <location>
        <begin position="7"/>
        <end position="25"/>
    </location>
</feature>
<keyword evidence="3" id="KW-1003">Cell membrane</keyword>
<keyword evidence="2" id="KW-0813">Transport</keyword>
<feature type="transmembrane region" description="Helical" evidence="8">
    <location>
        <begin position="281"/>
        <end position="297"/>
    </location>
</feature>
<accession>A0A1G7DJH4</accession>
<feature type="transmembrane region" description="Helical" evidence="8">
    <location>
        <begin position="76"/>
        <end position="98"/>
    </location>
</feature>
<dbReference type="InterPro" id="IPR003445">
    <property type="entry name" value="Cat_transpt"/>
</dbReference>
<evidence type="ECO:0000256" key="1">
    <source>
        <dbReference type="ARBA" id="ARBA00004651"/>
    </source>
</evidence>
<gene>
    <name evidence="9" type="ORF">SAMN04487992_101611</name>
</gene>
<dbReference type="EMBL" id="FNBD01000001">
    <property type="protein sequence ID" value="SDE51717.1"/>
    <property type="molecule type" value="Genomic_DNA"/>
</dbReference>
<organism evidence="9 10">
    <name type="scientific">Cellulophaga baltica</name>
    <dbReference type="NCBI Taxonomy" id="76594"/>
    <lineage>
        <taxon>Bacteria</taxon>
        <taxon>Pseudomonadati</taxon>
        <taxon>Bacteroidota</taxon>
        <taxon>Flavobacteriia</taxon>
        <taxon>Flavobacteriales</taxon>
        <taxon>Flavobacteriaceae</taxon>
        <taxon>Cellulophaga</taxon>
    </lineage>
</organism>
<keyword evidence="5 8" id="KW-1133">Transmembrane helix</keyword>
<evidence type="ECO:0000256" key="6">
    <source>
        <dbReference type="ARBA" id="ARBA00023065"/>
    </source>
</evidence>
<feature type="transmembrane region" description="Helical" evidence="8">
    <location>
        <begin position="486"/>
        <end position="507"/>
    </location>
</feature>
<dbReference type="eggNOG" id="COG0168">
    <property type="taxonomic scope" value="Bacteria"/>
</dbReference>
<comment type="subcellular location">
    <subcellularLocation>
        <location evidence="1">Cell membrane</location>
        <topology evidence="1">Multi-pass membrane protein</topology>
    </subcellularLocation>
</comment>
<evidence type="ECO:0000256" key="5">
    <source>
        <dbReference type="ARBA" id="ARBA00022989"/>
    </source>
</evidence>
<dbReference type="AlphaFoldDB" id="A0A1G7DJH4"/>
<sequence length="582" mass="65168">MWNKVRLSSLAVLFLDLGLVIFLIYDFGFKDYQDLRQYKLIVLPTLVLALILFNLYKYRLFKRQRKSNISPKINLYYLSLLVIVEVVTIISDFEISLFDSFFNLRYVIEYGLLFYFFIRISFLVRKIYAIYFNPAILFVGSFAIIALGGTFLLMLPASTTHGISFIDALFTATSATSVTGLIVVDTAKDFTSFGQTVIMVVFQLGGLGMLTFTSFFAYFFKTGSSFRESLYMKDIMGNNDELGGIMKRVMQVVAFSLLVEALGAVLIYTSLPNSDTIPNQGFFAVFHAVSAYCNAGFSLESMGLYDINLRFNYYLQWILMALIIFGGLGYHIAFNVIQYVKRFITNLFRSKNKIFISRVILLNTKIVLYTSALLVVCGTGFFLISEQHTNLIEHTTWFGKLTTSLFSSVTARTAGFNTVDYANFSIPGILFMIFLMWIGASPASTGGGIKTTTFAIATLNVFFVAKDQPYIEIGTRRIAAQSVRRAFAIMAISLASIGTGILFLLIFNPEFSLLQIAFEVFSAFSTVGVSMGITASLSDLSKLVLILLMFLGRIGLLNLMIGLLKNVSQADYSYPEENILIN</sequence>
<feature type="transmembrane region" description="Helical" evidence="8">
    <location>
        <begin position="136"/>
        <end position="157"/>
    </location>
</feature>
<feature type="transmembrane region" description="Helical" evidence="8">
    <location>
        <begin position="421"/>
        <end position="440"/>
    </location>
</feature>
<evidence type="ECO:0000256" key="8">
    <source>
        <dbReference type="SAM" id="Phobius"/>
    </source>
</evidence>
<name>A0A1G7DJH4_9FLAO</name>
<dbReference type="PANTHER" id="PTHR32024:SF1">
    <property type="entry name" value="KTR SYSTEM POTASSIUM UPTAKE PROTEIN B"/>
    <property type="match status" value="1"/>
</dbReference>
<dbReference type="GO" id="GO:0030001">
    <property type="term" value="P:metal ion transport"/>
    <property type="evidence" value="ECO:0007669"/>
    <property type="project" value="UniProtKB-ARBA"/>
</dbReference>
<feature type="transmembrane region" description="Helical" evidence="8">
    <location>
        <begin position="37"/>
        <end position="56"/>
    </location>
</feature>
<dbReference type="RefSeq" id="WP_074537321.1">
    <property type="nucleotide sequence ID" value="NZ_FNBD01000001.1"/>
</dbReference>
<evidence type="ECO:0000313" key="9">
    <source>
        <dbReference type="EMBL" id="SDE51717.1"/>
    </source>
</evidence>
<evidence type="ECO:0000313" key="10">
    <source>
        <dbReference type="Proteomes" id="UP000182114"/>
    </source>
</evidence>
<evidence type="ECO:0000256" key="7">
    <source>
        <dbReference type="ARBA" id="ARBA00023136"/>
    </source>
</evidence>
<feature type="transmembrane region" description="Helical" evidence="8">
    <location>
        <begin position="163"/>
        <end position="184"/>
    </location>
</feature>
<keyword evidence="7 8" id="KW-0472">Membrane</keyword>
<feature type="transmembrane region" description="Helical" evidence="8">
    <location>
        <begin position="397"/>
        <end position="414"/>
    </location>
</feature>
<keyword evidence="6" id="KW-0406">Ion transport</keyword>
<feature type="transmembrane region" description="Helical" evidence="8">
    <location>
        <begin position="446"/>
        <end position="465"/>
    </location>
</feature>
<feature type="transmembrane region" description="Helical" evidence="8">
    <location>
        <begin position="104"/>
        <end position="124"/>
    </location>
</feature>
<evidence type="ECO:0000256" key="3">
    <source>
        <dbReference type="ARBA" id="ARBA00022475"/>
    </source>
</evidence>
<feature type="transmembrane region" description="Helical" evidence="8">
    <location>
        <begin position="360"/>
        <end position="385"/>
    </location>
</feature>
<proteinExistence type="predicted"/>
<dbReference type="GO" id="GO:0008324">
    <property type="term" value="F:monoatomic cation transmembrane transporter activity"/>
    <property type="evidence" value="ECO:0007669"/>
    <property type="project" value="InterPro"/>
</dbReference>